<sequence length="447" mass="47337">MRPSLLTLLFVVTLIGDGAADSTYAVYALYAGGSCTGTPYAVYALEESCTDGDEVVACSSYDGSVGADNVGQWYATCATDYISAMRSMFSNSHYILEVGFNDTSCSEFYAGYGVPASGNCEGSLNETSEYYILGTLDVTGVTSIQYFSGAQCSTDSLYATDEVDATALASHTCSNGMVWYSSEDDLGSSSGGGDSSTGLSTGAVVGIICGCVVLVLVLVGAAVLYRRWSKRKHAGQYTTTLDATSLEAAMSGQSGLWNDDVITAKRIPRDKVKIKKLISRGAYGEVYNGVFNGQQVAVKMLLPATRGNLQHVTGFLTEAKMTASMDHPHIVTFIGVAWDSLSDLCVVLEFMDAGDLRSLLNNGLLSSSCQTRWIDLGESVALHGYNFRRRTTFAPTSGHAGDEGSLLEAWSLDAGFGTLHENGSASASPTNVQAAEEICRSWSTNGK</sequence>
<keyword evidence="1" id="KW-1133">Transmembrane helix</keyword>
<keyword evidence="2" id="KW-0732">Signal</keyword>
<dbReference type="EMBL" id="JAGDFM010000184">
    <property type="protein sequence ID" value="KAG7383169.1"/>
    <property type="molecule type" value="Genomic_DNA"/>
</dbReference>
<dbReference type="Pfam" id="PF07714">
    <property type="entry name" value="PK_Tyr_Ser-Thr"/>
    <property type="match status" value="1"/>
</dbReference>
<dbReference type="GO" id="GO:0004674">
    <property type="term" value="F:protein serine/threonine kinase activity"/>
    <property type="evidence" value="ECO:0007669"/>
    <property type="project" value="TreeGrafter"/>
</dbReference>
<evidence type="ECO:0000313" key="5">
    <source>
        <dbReference type="Proteomes" id="UP000694044"/>
    </source>
</evidence>
<reference evidence="4" key="1">
    <citation type="submission" date="2021-02" db="EMBL/GenBank/DDBJ databases">
        <authorList>
            <person name="Palmer J.M."/>
        </authorList>
    </citation>
    <scope>NUCLEOTIDE SEQUENCE</scope>
    <source>
        <strain evidence="4">SCRP734</strain>
    </source>
</reference>
<keyword evidence="1" id="KW-0472">Membrane</keyword>
<proteinExistence type="predicted"/>
<name>A0A8T1VSQ8_9STRA</name>
<dbReference type="PROSITE" id="PS50011">
    <property type="entry name" value="PROTEIN_KINASE_DOM"/>
    <property type="match status" value="1"/>
</dbReference>
<evidence type="ECO:0000259" key="3">
    <source>
        <dbReference type="PROSITE" id="PS50011"/>
    </source>
</evidence>
<keyword evidence="5" id="KW-1185">Reference proteome</keyword>
<dbReference type="InterPro" id="IPR001245">
    <property type="entry name" value="Ser-Thr/Tyr_kinase_cat_dom"/>
</dbReference>
<keyword evidence="1" id="KW-0812">Transmembrane</keyword>
<accession>A0A8T1VSQ8</accession>
<evidence type="ECO:0000256" key="1">
    <source>
        <dbReference type="SAM" id="Phobius"/>
    </source>
</evidence>
<evidence type="ECO:0000313" key="4">
    <source>
        <dbReference type="EMBL" id="KAG7383169.1"/>
    </source>
</evidence>
<dbReference type="GO" id="GO:0005524">
    <property type="term" value="F:ATP binding"/>
    <property type="evidence" value="ECO:0007669"/>
    <property type="project" value="InterPro"/>
</dbReference>
<comment type="caution">
    <text evidence="4">The sequence shown here is derived from an EMBL/GenBank/DDBJ whole genome shotgun (WGS) entry which is preliminary data.</text>
</comment>
<dbReference type="PANTHER" id="PTHR44329:SF214">
    <property type="entry name" value="PROTEIN KINASE DOMAIN-CONTAINING PROTEIN"/>
    <property type="match status" value="1"/>
</dbReference>
<dbReference type="OrthoDB" id="127866at2759"/>
<feature type="domain" description="Protein kinase" evidence="3">
    <location>
        <begin position="272"/>
        <end position="447"/>
    </location>
</feature>
<dbReference type="InterPro" id="IPR000719">
    <property type="entry name" value="Prot_kinase_dom"/>
</dbReference>
<dbReference type="Proteomes" id="UP000694044">
    <property type="component" value="Unassembled WGS sequence"/>
</dbReference>
<dbReference type="AlphaFoldDB" id="A0A8T1VSQ8"/>
<protein>
    <recommendedName>
        <fullName evidence="3">Protein kinase domain-containing protein</fullName>
    </recommendedName>
</protein>
<gene>
    <name evidence="4" type="ORF">PHYPSEUDO_003956</name>
</gene>
<feature type="transmembrane region" description="Helical" evidence="1">
    <location>
        <begin position="203"/>
        <end position="225"/>
    </location>
</feature>
<dbReference type="PANTHER" id="PTHR44329">
    <property type="entry name" value="SERINE/THREONINE-PROTEIN KINASE TNNI3K-RELATED"/>
    <property type="match status" value="1"/>
</dbReference>
<evidence type="ECO:0000256" key="2">
    <source>
        <dbReference type="SAM" id="SignalP"/>
    </source>
</evidence>
<dbReference type="PROSITE" id="PS51257">
    <property type="entry name" value="PROKAR_LIPOPROTEIN"/>
    <property type="match status" value="1"/>
</dbReference>
<dbReference type="InterPro" id="IPR051681">
    <property type="entry name" value="Ser/Thr_Kinases-Pseudokinases"/>
</dbReference>
<feature type="chain" id="PRO_5035947803" description="Protein kinase domain-containing protein" evidence="2">
    <location>
        <begin position="21"/>
        <end position="447"/>
    </location>
</feature>
<feature type="signal peptide" evidence="2">
    <location>
        <begin position="1"/>
        <end position="20"/>
    </location>
</feature>
<organism evidence="4 5">
    <name type="scientific">Phytophthora pseudosyringae</name>
    <dbReference type="NCBI Taxonomy" id="221518"/>
    <lineage>
        <taxon>Eukaryota</taxon>
        <taxon>Sar</taxon>
        <taxon>Stramenopiles</taxon>
        <taxon>Oomycota</taxon>
        <taxon>Peronosporomycetes</taxon>
        <taxon>Peronosporales</taxon>
        <taxon>Peronosporaceae</taxon>
        <taxon>Phytophthora</taxon>
    </lineage>
</organism>